<comment type="similarity">
    <text evidence="3">Belongs to the Nudix hydrolase family. NudK subfamily.</text>
</comment>
<comment type="caution">
    <text evidence="9">The sequence shown here is derived from an EMBL/GenBank/DDBJ whole genome shotgun (WGS) entry which is preliminary data.</text>
</comment>
<dbReference type="InterPro" id="IPR015797">
    <property type="entry name" value="NUDIX_hydrolase-like_dom_sf"/>
</dbReference>
<name>A0ABW5J3Q7_9BACT</name>
<evidence type="ECO:0000256" key="6">
    <source>
        <dbReference type="ARBA" id="ARBA00032162"/>
    </source>
</evidence>
<gene>
    <name evidence="9" type="ORF">ACFSR2_05890</name>
</gene>
<evidence type="ECO:0000256" key="7">
    <source>
        <dbReference type="ARBA" id="ARBA00032272"/>
    </source>
</evidence>
<dbReference type="Gene3D" id="3.90.79.10">
    <property type="entry name" value="Nucleoside Triphosphate Pyrophosphohydrolase"/>
    <property type="match status" value="1"/>
</dbReference>
<dbReference type="InterPro" id="IPR000086">
    <property type="entry name" value="NUDIX_hydrolase_dom"/>
</dbReference>
<evidence type="ECO:0000256" key="5">
    <source>
        <dbReference type="ARBA" id="ARBA00022801"/>
    </source>
</evidence>
<comment type="catalytic activity">
    <reaction evidence="1">
        <text>GDP-alpha-D-mannose + H2O = alpha-D-mannose 1-phosphate + GMP + 2 H(+)</text>
        <dbReference type="Rhea" id="RHEA:27978"/>
        <dbReference type="ChEBI" id="CHEBI:15377"/>
        <dbReference type="ChEBI" id="CHEBI:15378"/>
        <dbReference type="ChEBI" id="CHEBI:57527"/>
        <dbReference type="ChEBI" id="CHEBI:58115"/>
        <dbReference type="ChEBI" id="CHEBI:58409"/>
    </reaction>
</comment>
<dbReference type="RefSeq" id="WP_340239052.1">
    <property type="nucleotide sequence ID" value="NZ_JBBEWC010000011.1"/>
</dbReference>
<evidence type="ECO:0000259" key="8">
    <source>
        <dbReference type="PROSITE" id="PS51462"/>
    </source>
</evidence>
<dbReference type="PANTHER" id="PTHR11839">
    <property type="entry name" value="UDP/ADP-SUGAR PYROPHOSPHATASE"/>
    <property type="match status" value="1"/>
</dbReference>
<protein>
    <recommendedName>
        <fullName evidence="4">GDP-mannose pyrophosphatase</fullName>
    </recommendedName>
    <alternativeName>
        <fullName evidence="6">GDP-mannose hydrolase</fullName>
    </alternativeName>
    <alternativeName>
        <fullName evidence="7">GDPMK</fullName>
    </alternativeName>
</protein>
<keyword evidence="5" id="KW-0378">Hydrolase</keyword>
<dbReference type="SUPFAM" id="SSF55811">
    <property type="entry name" value="Nudix"/>
    <property type="match status" value="1"/>
</dbReference>
<dbReference type="EMBL" id="JBHULC010000005">
    <property type="protein sequence ID" value="MFD2520403.1"/>
    <property type="molecule type" value="Genomic_DNA"/>
</dbReference>
<evidence type="ECO:0000256" key="4">
    <source>
        <dbReference type="ARBA" id="ARBA00016377"/>
    </source>
</evidence>
<evidence type="ECO:0000256" key="2">
    <source>
        <dbReference type="ARBA" id="ARBA00001946"/>
    </source>
</evidence>
<dbReference type="PANTHER" id="PTHR11839:SF18">
    <property type="entry name" value="NUDIX HYDROLASE DOMAIN-CONTAINING PROTEIN"/>
    <property type="match status" value="1"/>
</dbReference>
<reference evidence="10" key="1">
    <citation type="journal article" date="2019" name="Int. J. Syst. Evol. Microbiol.">
        <title>The Global Catalogue of Microorganisms (GCM) 10K type strain sequencing project: providing services to taxonomists for standard genome sequencing and annotation.</title>
        <authorList>
            <consortium name="The Broad Institute Genomics Platform"/>
            <consortium name="The Broad Institute Genome Sequencing Center for Infectious Disease"/>
            <person name="Wu L."/>
            <person name="Ma J."/>
        </authorList>
    </citation>
    <scope>NUCLEOTIDE SEQUENCE [LARGE SCALE GENOMIC DNA]</scope>
    <source>
        <strain evidence="10">KCTC 52344</strain>
    </source>
</reference>
<sequence>MNENINPWTILDSEVKYENNWIKVLHQNVLNPNGGKGIYGSVHFKNIAIGIVPVDEEGNTWLVGQYRFPIEEYSWEIPEGGSPEGEDILATAQRELLEETGIIAKKWTMISKLHTSNSVCREVAYIYMAEDLTQTESQPEETEQLQVRKVPLKEAYKMVLDDRITDSMSVAGILKATILRFPELL</sequence>
<dbReference type="Pfam" id="PF00293">
    <property type="entry name" value="NUDIX"/>
    <property type="match status" value="1"/>
</dbReference>
<evidence type="ECO:0000256" key="3">
    <source>
        <dbReference type="ARBA" id="ARBA00007275"/>
    </source>
</evidence>
<evidence type="ECO:0000313" key="10">
    <source>
        <dbReference type="Proteomes" id="UP001597510"/>
    </source>
</evidence>
<dbReference type="InterPro" id="IPR020084">
    <property type="entry name" value="NUDIX_hydrolase_CS"/>
</dbReference>
<keyword evidence="10" id="KW-1185">Reference proteome</keyword>
<dbReference type="Proteomes" id="UP001597510">
    <property type="component" value="Unassembled WGS sequence"/>
</dbReference>
<organism evidence="9 10">
    <name type="scientific">Emticicia soli</name>
    <dbReference type="NCBI Taxonomy" id="2027878"/>
    <lineage>
        <taxon>Bacteria</taxon>
        <taxon>Pseudomonadati</taxon>
        <taxon>Bacteroidota</taxon>
        <taxon>Cytophagia</taxon>
        <taxon>Cytophagales</taxon>
        <taxon>Leadbetterellaceae</taxon>
        <taxon>Emticicia</taxon>
    </lineage>
</organism>
<accession>A0ABW5J3Q7</accession>
<comment type="cofactor">
    <cofactor evidence="2">
        <name>Mg(2+)</name>
        <dbReference type="ChEBI" id="CHEBI:18420"/>
    </cofactor>
</comment>
<evidence type="ECO:0000313" key="9">
    <source>
        <dbReference type="EMBL" id="MFD2520403.1"/>
    </source>
</evidence>
<dbReference type="PROSITE" id="PS00893">
    <property type="entry name" value="NUDIX_BOX"/>
    <property type="match status" value="1"/>
</dbReference>
<dbReference type="PROSITE" id="PS51462">
    <property type="entry name" value="NUDIX"/>
    <property type="match status" value="1"/>
</dbReference>
<proteinExistence type="inferred from homology"/>
<feature type="domain" description="Nudix hydrolase" evidence="8">
    <location>
        <begin position="44"/>
        <end position="174"/>
    </location>
</feature>
<evidence type="ECO:0000256" key="1">
    <source>
        <dbReference type="ARBA" id="ARBA00000847"/>
    </source>
</evidence>
<dbReference type="CDD" id="cd24161">
    <property type="entry name" value="NUDIX_ADPRase_Ndx2"/>
    <property type="match status" value="1"/>
</dbReference>